<evidence type="ECO:0000313" key="2">
    <source>
        <dbReference type="EMBL" id="ODQ81726.1"/>
    </source>
</evidence>
<protein>
    <submittedName>
        <fullName evidence="2">Uncharacterized protein</fullName>
    </submittedName>
</protein>
<name>A0A1E3QVN5_9ASCO</name>
<keyword evidence="3" id="KW-1185">Reference proteome</keyword>
<dbReference type="AlphaFoldDB" id="A0A1E3QVN5"/>
<evidence type="ECO:0000313" key="3">
    <source>
        <dbReference type="Proteomes" id="UP000094336"/>
    </source>
</evidence>
<organism evidence="2 3">
    <name type="scientific">Babjeviella inositovora NRRL Y-12698</name>
    <dbReference type="NCBI Taxonomy" id="984486"/>
    <lineage>
        <taxon>Eukaryota</taxon>
        <taxon>Fungi</taxon>
        <taxon>Dikarya</taxon>
        <taxon>Ascomycota</taxon>
        <taxon>Saccharomycotina</taxon>
        <taxon>Pichiomycetes</taxon>
        <taxon>Serinales incertae sedis</taxon>
        <taxon>Babjeviella</taxon>
    </lineage>
</organism>
<reference evidence="3" key="1">
    <citation type="submission" date="2016-05" db="EMBL/GenBank/DDBJ databases">
        <title>Comparative genomics of biotechnologically important yeasts.</title>
        <authorList>
            <consortium name="DOE Joint Genome Institute"/>
            <person name="Riley R."/>
            <person name="Haridas S."/>
            <person name="Wolfe K.H."/>
            <person name="Lopes M.R."/>
            <person name="Hittinger C.T."/>
            <person name="Goker M."/>
            <person name="Salamov A."/>
            <person name="Wisecaver J."/>
            <person name="Long T.M."/>
            <person name="Aerts A.L."/>
            <person name="Barry K."/>
            <person name="Choi C."/>
            <person name="Clum A."/>
            <person name="Coughlan A.Y."/>
            <person name="Deshpande S."/>
            <person name="Douglass A.P."/>
            <person name="Hanson S.J."/>
            <person name="Klenk H.-P."/>
            <person name="Labutti K."/>
            <person name="Lapidus A."/>
            <person name="Lindquist E."/>
            <person name="Lipzen A."/>
            <person name="Meier-Kolthoff J.P."/>
            <person name="Ohm R.A."/>
            <person name="Otillar R.P."/>
            <person name="Pangilinan J."/>
            <person name="Peng Y."/>
            <person name="Rokas A."/>
            <person name="Rosa C.A."/>
            <person name="Scheuner C."/>
            <person name="Sibirny A.A."/>
            <person name="Slot J.C."/>
            <person name="Stielow J.B."/>
            <person name="Sun H."/>
            <person name="Kurtzman C.P."/>
            <person name="Blackwell M."/>
            <person name="Grigoriev I.V."/>
            <person name="Jeffries T.W."/>
        </authorList>
    </citation>
    <scope>NUCLEOTIDE SEQUENCE [LARGE SCALE GENOMIC DNA]</scope>
    <source>
        <strain evidence="3">NRRL Y-12698</strain>
    </source>
</reference>
<dbReference type="EMBL" id="KV454427">
    <property type="protein sequence ID" value="ODQ81726.1"/>
    <property type="molecule type" value="Genomic_DNA"/>
</dbReference>
<dbReference type="Proteomes" id="UP000094336">
    <property type="component" value="Unassembled WGS sequence"/>
</dbReference>
<dbReference type="GeneID" id="30145839"/>
<evidence type="ECO:0000256" key="1">
    <source>
        <dbReference type="SAM" id="MobiDB-lite"/>
    </source>
</evidence>
<gene>
    <name evidence="2" type="ORF">BABINDRAFT_159973</name>
</gene>
<proteinExistence type="predicted"/>
<accession>A0A1E3QVN5</accession>
<feature type="region of interest" description="Disordered" evidence="1">
    <location>
        <begin position="283"/>
        <end position="302"/>
    </location>
</feature>
<dbReference type="RefSeq" id="XP_018987054.1">
    <property type="nucleotide sequence ID" value="XM_019127986.1"/>
</dbReference>
<sequence length="357" mass="39391">MYSSGRSKPTQLTTSLYDLKSVFHPPTALVSLESLGKSTTSKITVSNTASDNAPVAPSDSRIRSLHRRLLNFLAHKQRIIARRSEGTLDTGDGGNFSMSYPNSRTTVASSIASVTQEPVPIRVDTDDFLYHLRVILATEETEMDNEYFHGRLHSWDHPADVVTTSRSFDYERPISPPHELVSVRYPASQEQGRPLTRERINIMVFDLNSKTTWGGIPDRDAEGRPATVASETDTFYTGQSSIGSKAERSSSFKTPLCVSPSMGVSEAPKPRLISPVSSSLLRLSTPSPRKSTPNSLVSSSSPFSISTLKRNTLLPLNNTSPLKWNSFYNDAAYKPYRSPMFCPTPLPKVRPTSHSPI</sequence>